<feature type="transmembrane region" description="Helical" evidence="1">
    <location>
        <begin position="28"/>
        <end position="48"/>
    </location>
</feature>
<evidence type="ECO:0000313" key="2">
    <source>
        <dbReference type="EMBL" id="RZS90008.1"/>
    </source>
</evidence>
<dbReference type="EMBL" id="SGXD01000002">
    <property type="protein sequence ID" value="RZS90008.1"/>
    <property type="molecule type" value="Genomic_DNA"/>
</dbReference>
<sequence>MADDTRQDQSEVQAESASAARLFDVRRIIGGLFVVYGVLLTVAGLVDGDGAKKKAQGVDINLWSGIAMLVVGALFLLWMRLSPNKAPDPDEVDTDRPSSH</sequence>
<keyword evidence="1" id="KW-1133">Transmembrane helix</keyword>
<evidence type="ECO:0000313" key="3">
    <source>
        <dbReference type="Proteomes" id="UP000293638"/>
    </source>
</evidence>
<dbReference type="RefSeq" id="WP_130492529.1">
    <property type="nucleotide sequence ID" value="NZ_SGXD01000002.1"/>
</dbReference>
<feature type="transmembrane region" description="Helical" evidence="1">
    <location>
        <begin position="60"/>
        <end position="79"/>
    </location>
</feature>
<proteinExistence type="predicted"/>
<organism evidence="2 3">
    <name type="scientific">Motilibacter rhizosphaerae</name>
    <dbReference type="NCBI Taxonomy" id="598652"/>
    <lineage>
        <taxon>Bacteria</taxon>
        <taxon>Bacillati</taxon>
        <taxon>Actinomycetota</taxon>
        <taxon>Actinomycetes</taxon>
        <taxon>Motilibacterales</taxon>
        <taxon>Motilibacteraceae</taxon>
        <taxon>Motilibacter</taxon>
    </lineage>
</organism>
<protein>
    <submittedName>
        <fullName evidence="2">Uncharacterized protein</fullName>
    </submittedName>
</protein>
<comment type="caution">
    <text evidence="2">The sequence shown here is derived from an EMBL/GenBank/DDBJ whole genome shotgun (WGS) entry which is preliminary data.</text>
</comment>
<gene>
    <name evidence="2" type="ORF">EV189_1790</name>
</gene>
<dbReference type="Proteomes" id="UP000293638">
    <property type="component" value="Unassembled WGS sequence"/>
</dbReference>
<name>A0A4Q7NT84_9ACTN</name>
<evidence type="ECO:0000256" key="1">
    <source>
        <dbReference type="SAM" id="Phobius"/>
    </source>
</evidence>
<keyword evidence="1" id="KW-0472">Membrane</keyword>
<accession>A0A4Q7NT84</accession>
<keyword evidence="3" id="KW-1185">Reference proteome</keyword>
<reference evidence="2 3" key="1">
    <citation type="submission" date="2019-02" db="EMBL/GenBank/DDBJ databases">
        <title>Genomic Encyclopedia of Type Strains, Phase IV (KMG-IV): sequencing the most valuable type-strain genomes for metagenomic binning, comparative biology and taxonomic classification.</title>
        <authorList>
            <person name="Goeker M."/>
        </authorList>
    </citation>
    <scope>NUCLEOTIDE SEQUENCE [LARGE SCALE GENOMIC DNA]</scope>
    <source>
        <strain evidence="2 3">DSM 45622</strain>
    </source>
</reference>
<keyword evidence="1" id="KW-0812">Transmembrane</keyword>
<dbReference type="OrthoDB" id="5196985at2"/>
<dbReference type="AlphaFoldDB" id="A0A4Q7NT84"/>